<evidence type="ECO:0000256" key="1">
    <source>
        <dbReference type="ARBA" id="ARBA00004123"/>
    </source>
</evidence>
<dbReference type="PROSITE" id="PS51005">
    <property type="entry name" value="NAC"/>
    <property type="match status" value="1"/>
</dbReference>
<evidence type="ECO:0000256" key="5">
    <source>
        <dbReference type="ARBA" id="ARBA00023242"/>
    </source>
</evidence>
<reference evidence="8" key="2">
    <citation type="submission" date="2025-08" db="UniProtKB">
        <authorList>
            <consortium name="RefSeq"/>
        </authorList>
    </citation>
    <scope>IDENTIFICATION</scope>
    <source>
        <tissue evidence="8">Young leaves</tissue>
    </source>
</reference>
<dbReference type="FunFam" id="2.170.150.80:FF:000002">
    <property type="entry name" value="Nac domain-containing protein 86"/>
    <property type="match status" value="1"/>
</dbReference>
<dbReference type="Gene3D" id="2.170.150.80">
    <property type="entry name" value="NAC domain"/>
    <property type="match status" value="1"/>
</dbReference>
<dbReference type="PANTHER" id="PTHR31744">
    <property type="entry name" value="PROTEIN CUP-SHAPED COTYLEDON 2-RELATED"/>
    <property type="match status" value="1"/>
</dbReference>
<reference evidence="7" key="1">
    <citation type="journal article" date="2019" name="Nat. Commun.">
        <title>Genome-wide association mapping of date palm fruit traits.</title>
        <authorList>
            <person name="Hazzouri K.M."/>
            <person name="Gros-Balthazard M."/>
            <person name="Flowers J.M."/>
            <person name="Copetti D."/>
            <person name="Lemansour A."/>
            <person name="Lebrun M."/>
            <person name="Masmoudi K."/>
            <person name="Ferrand S."/>
            <person name="Dhar M.I."/>
            <person name="Fresquez Z.A."/>
            <person name="Rosas U."/>
            <person name="Zhang J."/>
            <person name="Talag J."/>
            <person name="Lee S."/>
            <person name="Kudrna D."/>
            <person name="Powell R.F."/>
            <person name="Leitch I.J."/>
            <person name="Krueger R.R."/>
            <person name="Wing R.A."/>
            <person name="Amiri K.M.A."/>
            <person name="Purugganan M.D."/>
        </authorList>
    </citation>
    <scope>NUCLEOTIDE SEQUENCE [LARGE SCALE GENOMIC DNA]</scope>
    <source>
        <strain evidence="7">cv. Khalas</strain>
    </source>
</reference>
<evidence type="ECO:0000313" key="7">
    <source>
        <dbReference type="Proteomes" id="UP000228380"/>
    </source>
</evidence>
<keyword evidence="5" id="KW-0539">Nucleus</keyword>
<dbReference type="GO" id="GO:0005634">
    <property type="term" value="C:nucleus"/>
    <property type="evidence" value="ECO:0007669"/>
    <property type="project" value="UniProtKB-SubCell"/>
</dbReference>
<evidence type="ECO:0000259" key="6">
    <source>
        <dbReference type="PROSITE" id="PS51005"/>
    </source>
</evidence>
<dbReference type="OrthoDB" id="1860415at2759"/>
<dbReference type="KEGG" id="pda:103699374"/>
<dbReference type="SUPFAM" id="SSF101941">
    <property type="entry name" value="NAC domain"/>
    <property type="match status" value="1"/>
</dbReference>
<protein>
    <submittedName>
        <fullName evidence="8">NAC domain-containing protein 86-like</fullName>
    </submittedName>
</protein>
<accession>A0A8B9AMT8</accession>
<keyword evidence="7" id="KW-1185">Reference proteome</keyword>
<evidence type="ECO:0000256" key="3">
    <source>
        <dbReference type="ARBA" id="ARBA00023125"/>
    </source>
</evidence>
<comment type="subcellular location">
    <subcellularLocation>
        <location evidence="1">Nucleus</location>
    </subcellularLocation>
</comment>
<evidence type="ECO:0000256" key="4">
    <source>
        <dbReference type="ARBA" id="ARBA00023163"/>
    </source>
</evidence>
<name>A0A8B9AMT8_PHODC</name>
<dbReference type="GO" id="GO:0003677">
    <property type="term" value="F:DNA binding"/>
    <property type="evidence" value="ECO:0007669"/>
    <property type="project" value="UniProtKB-KW"/>
</dbReference>
<keyword evidence="3" id="KW-0238">DNA-binding</keyword>
<dbReference type="GeneID" id="103699374"/>
<dbReference type="Proteomes" id="UP000228380">
    <property type="component" value="Chromosome 11"/>
</dbReference>
<keyword evidence="4" id="KW-0804">Transcription</keyword>
<dbReference type="RefSeq" id="XP_038988071.1">
    <property type="nucleotide sequence ID" value="XM_039132143.1"/>
</dbReference>
<dbReference type="InterPro" id="IPR003441">
    <property type="entry name" value="NAC-dom"/>
</dbReference>
<dbReference type="GO" id="GO:0006355">
    <property type="term" value="P:regulation of DNA-templated transcription"/>
    <property type="evidence" value="ECO:0007669"/>
    <property type="project" value="InterPro"/>
</dbReference>
<dbReference type="AlphaFoldDB" id="A0A8B9AMT8"/>
<sequence>MAPVSLPPGFRFHPTDEELVAYYLKRKINGQTIELEIIPEVDLYKCEPWDLPEKSFLPSNDLEWYFFSPRDRKYPNGSRTNRATQGGYWKATGKDRKVSSQRRAVGMKKTLVYYRGRAPHGSRTDWVMHEYRLDEKECETAFGLQDAYALCRIFKKSTPSPKIIEHYGSPYEEHSQWMSNDRSPTVDLFSDGRGVVLESLYPRETCSSEMIQGASSNASASIDTKWMHFLNEEAFASSTPFHHPSSISNVPSKVDVECAWLQHRLSMPPLEVDYQQLDLSEPKILQSGRLRGNTKKVDNLQEIQSIASASQELVNNASYTDIWAGSCSQFDEFSSLLEFGVNRKTEGIHFSQMDGLGSSRSMPKPYEVEEPTKLIEISDLEEEFKDKKRKENLKGVKILSNEIIEIALTEQQSTPIESIPSHQVKENADAEGEANLYTNSPDKGGIGNKPIFSQVQPDDFALGFIHPLEVYQQDHDNNAYATEPAIDVYEKVEVKHGLFVSSGGAAETFFLHVEPLKKVRFHLNPMVRQDMAERNEFPTKDRGRFSFFGSFKAFIEENTQRMTGKISMKALRRSFIGDKTVFGMLQILAVLMTSCIYFGEVSDQANLRKQFFSMDHPMKGEREGRYLDGPKKAKEGEDNIWFLNVRGKSISSTFLNGK</sequence>
<dbReference type="InterPro" id="IPR036093">
    <property type="entry name" value="NAC_dom_sf"/>
</dbReference>
<dbReference type="PANTHER" id="PTHR31744:SF210">
    <property type="entry name" value="NAC DOMAIN-CONTAINING PROTEIN 86-LIKE"/>
    <property type="match status" value="1"/>
</dbReference>
<gene>
    <name evidence="8" type="primary">LOC103699374</name>
</gene>
<evidence type="ECO:0000256" key="2">
    <source>
        <dbReference type="ARBA" id="ARBA00023015"/>
    </source>
</evidence>
<dbReference type="Pfam" id="PF02365">
    <property type="entry name" value="NAM"/>
    <property type="match status" value="1"/>
</dbReference>
<feature type="domain" description="NAC" evidence="6">
    <location>
        <begin position="6"/>
        <end position="156"/>
    </location>
</feature>
<organism evidence="7 8">
    <name type="scientific">Phoenix dactylifera</name>
    <name type="common">Date palm</name>
    <dbReference type="NCBI Taxonomy" id="42345"/>
    <lineage>
        <taxon>Eukaryota</taxon>
        <taxon>Viridiplantae</taxon>
        <taxon>Streptophyta</taxon>
        <taxon>Embryophyta</taxon>
        <taxon>Tracheophyta</taxon>
        <taxon>Spermatophyta</taxon>
        <taxon>Magnoliopsida</taxon>
        <taxon>Liliopsida</taxon>
        <taxon>Arecaceae</taxon>
        <taxon>Coryphoideae</taxon>
        <taxon>Phoeniceae</taxon>
        <taxon>Phoenix</taxon>
    </lineage>
</organism>
<keyword evidence="2" id="KW-0805">Transcription regulation</keyword>
<evidence type="ECO:0000313" key="8">
    <source>
        <dbReference type="RefSeq" id="XP_038988071.1"/>
    </source>
</evidence>
<proteinExistence type="predicted"/>